<dbReference type="CDD" id="cd00831">
    <property type="entry name" value="CHS_like"/>
    <property type="match status" value="1"/>
</dbReference>
<dbReference type="GO" id="GO:0006633">
    <property type="term" value="P:fatty acid biosynthetic process"/>
    <property type="evidence" value="ECO:0007669"/>
    <property type="project" value="UniProtKB-UniPathway"/>
</dbReference>
<comment type="similarity">
    <text evidence="2 6">Belongs to the thiolase-like superfamily. Chalcone/stilbene synthases family.</text>
</comment>
<evidence type="ECO:0000259" key="9">
    <source>
        <dbReference type="Pfam" id="PF08541"/>
    </source>
</evidence>
<reference evidence="10" key="1">
    <citation type="journal article" date="2013" name="Nat. Biotechnol.">
        <title>Draft genome sequence of chickpea (Cicer arietinum) provides a resource for trait improvement.</title>
        <authorList>
            <person name="Varshney R.K."/>
            <person name="Song C."/>
            <person name="Saxena R.K."/>
            <person name="Azam S."/>
            <person name="Yu S."/>
            <person name="Sharpe A.G."/>
            <person name="Cannon S."/>
            <person name="Baek J."/>
            <person name="Rosen B.D."/>
            <person name="Tar'an B."/>
            <person name="Millan T."/>
            <person name="Zhang X."/>
            <person name="Ramsay L.D."/>
            <person name="Iwata A."/>
            <person name="Wang Y."/>
            <person name="Nelson W."/>
            <person name="Farmer A.D."/>
            <person name="Gaur P.M."/>
            <person name="Soderlund C."/>
            <person name="Penmetsa R.V."/>
            <person name="Xu C."/>
            <person name="Bharti A.K."/>
            <person name="He W."/>
            <person name="Winter P."/>
            <person name="Zhao S."/>
            <person name="Hane J.K."/>
            <person name="Carrasquilla-Garcia N."/>
            <person name="Condie J.A."/>
            <person name="Upadhyaya H.D."/>
            <person name="Luo M.C."/>
            <person name="Thudi M."/>
            <person name="Gowda C.L."/>
            <person name="Singh N.P."/>
            <person name="Lichtenzveig J."/>
            <person name="Gali K.K."/>
            <person name="Rubio J."/>
            <person name="Nadarajan N."/>
            <person name="Dolezel J."/>
            <person name="Bansal K.C."/>
            <person name="Xu X."/>
            <person name="Edwards D."/>
            <person name="Zhang G."/>
            <person name="Kahl G."/>
            <person name="Gil J."/>
            <person name="Singh K.B."/>
            <person name="Datta S.K."/>
            <person name="Jackson S.A."/>
            <person name="Wang J."/>
            <person name="Cook D.R."/>
        </authorList>
    </citation>
    <scope>NUCLEOTIDE SEQUENCE [LARGE SCALE GENOMIC DNA]</scope>
    <source>
        <strain evidence="10">cv. CDC Frontier</strain>
    </source>
</reference>
<sequence>MDLLQILCLFPLLLYSIFCVSKLIHKRRGQSCYMLAYECFKPHEETKLNTDSCAKIVMRNKNLGIEEFRFLLKTMVSSGIGENTYCPRNVLEGRESCPTLKDTNEEIDEIMFETLDNLFKKTCFSPSEIDILVVNVSLFSPAPSLTARIINRYKMRHDIKVFNLAGMGCSASVVAIDLVQQLFKTYKNSVGIVVSTENLGSHWYCGKDKKMMLSNCLFRSGGCSMLFTNKTELKKSAILKLKHMERTQFGADDEAYNCCIQVEDEEGYAGFRLTKSLVKSAGKALTLNLQSMAPKILPLWELVRFFGLSLRKGMKKFELVNFFTVFFNMVKNSGLNVLGGGINLNLKSGIEHFCVHPGGRAVIDGVGKGLRLNDYDLEPSRMALHRWGNTSAGGLWYVLGYMEAKKRLKKGDRILMISLGAGFKCNNCVWEVMKDLDDTNVWKDCIDSYPPSSLSNPFKEKYNWINDEDLSFVRLDFSSMKI</sequence>
<dbReference type="KEGG" id="cam:101499056"/>
<reference evidence="11" key="2">
    <citation type="submission" date="2025-08" db="UniProtKB">
        <authorList>
            <consortium name="RefSeq"/>
        </authorList>
    </citation>
    <scope>IDENTIFICATION</scope>
    <source>
        <tissue evidence="11">Etiolated seedlings</tissue>
    </source>
</reference>
<dbReference type="RefSeq" id="XP_004497320.1">
    <property type="nucleotide sequence ID" value="XM_004497263.3"/>
</dbReference>
<organism evidence="10 11">
    <name type="scientific">Cicer arietinum</name>
    <name type="common">Chickpea</name>
    <name type="synonym">Garbanzo</name>
    <dbReference type="NCBI Taxonomy" id="3827"/>
    <lineage>
        <taxon>Eukaryota</taxon>
        <taxon>Viridiplantae</taxon>
        <taxon>Streptophyta</taxon>
        <taxon>Embryophyta</taxon>
        <taxon>Tracheophyta</taxon>
        <taxon>Spermatophyta</taxon>
        <taxon>Magnoliopsida</taxon>
        <taxon>eudicotyledons</taxon>
        <taxon>Gunneridae</taxon>
        <taxon>Pentapetalae</taxon>
        <taxon>rosids</taxon>
        <taxon>fabids</taxon>
        <taxon>Fabales</taxon>
        <taxon>Fabaceae</taxon>
        <taxon>Papilionoideae</taxon>
        <taxon>50 kb inversion clade</taxon>
        <taxon>NPAAA clade</taxon>
        <taxon>Hologalegina</taxon>
        <taxon>IRL clade</taxon>
        <taxon>Cicereae</taxon>
        <taxon>Cicer</taxon>
    </lineage>
</organism>
<dbReference type="InterPro" id="IPR012392">
    <property type="entry name" value="3-ktacl-CoA_syn"/>
</dbReference>
<feature type="domain" description="Beta-ketoacyl-[acyl-carrier-protein] synthase III C-terminal" evidence="9">
    <location>
        <begin position="348"/>
        <end position="431"/>
    </location>
</feature>
<accession>A0A1S2Y290</accession>
<dbReference type="GeneID" id="101499056"/>
<keyword evidence="10" id="KW-1185">Reference proteome</keyword>
<dbReference type="EC" id="2.3.1.-" evidence="6"/>
<dbReference type="OrthoDB" id="329835at2759"/>
<dbReference type="PIRSF" id="PIRSF036417">
    <property type="entry name" value="3-ktacl-CoA_syn"/>
    <property type="match status" value="1"/>
</dbReference>
<dbReference type="InterPro" id="IPR013601">
    <property type="entry name" value="FAE1_typ3_polyketide_synth"/>
</dbReference>
<dbReference type="UniPathway" id="UPA00094"/>
<dbReference type="Pfam" id="PF08392">
    <property type="entry name" value="FAE1_CUT1_RppA"/>
    <property type="match status" value="1"/>
</dbReference>
<evidence type="ECO:0000256" key="4">
    <source>
        <dbReference type="ARBA" id="ARBA00023315"/>
    </source>
</evidence>
<dbReference type="GO" id="GO:0009922">
    <property type="term" value="F:fatty acid elongase activity"/>
    <property type="evidence" value="ECO:0007669"/>
    <property type="project" value="UniProtKB-EC"/>
</dbReference>
<protein>
    <recommendedName>
        <fullName evidence="6">3-ketoacyl-CoA synthase</fullName>
        <ecNumber evidence="6">2.3.1.-</ecNumber>
    </recommendedName>
</protein>
<evidence type="ECO:0000313" key="11">
    <source>
        <dbReference type="RefSeq" id="XP_004497320.1"/>
    </source>
</evidence>
<evidence type="ECO:0000259" key="8">
    <source>
        <dbReference type="Pfam" id="PF08392"/>
    </source>
</evidence>
<evidence type="ECO:0000256" key="3">
    <source>
        <dbReference type="ARBA" id="ARBA00022679"/>
    </source>
</evidence>
<dbReference type="Gene3D" id="3.40.47.10">
    <property type="match status" value="1"/>
</dbReference>
<evidence type="ECO:0000256" key="5">
    <source>
        <dbReference type="ARBA" id="ARBA00047375"/>
    </source>
</evidence>
<feature type="chain" id="PRO_5010233516" description="3-ketoacyl-CoA synthase" evidence="7">
    <location>
        <begin position="20"/>
        <end position="482"/>
    </location>
</feature>
<dbReference type="InterPro" id="IPR013747">
    <property type="entry name" value="ACP_syn_III_C"/>
</dbReference>
<dbReference type="SUPFAM" id="SSF53901">
    <property type="entry name" value="Thiolase-like"/>
    <property type="match status" value="2"/>
</dbReference>
<comment type="pathway">
    <text evidence="1 6">Lipid metabolism; fatty acid biosynthesis.</text>
</comment>
<dbReference type="STRING" id="3827.A0A1S2Y290"/>
<feature type="signal peptide" evidence="7">
    <location>
        <begin position="1"/>
        <end position="19"/>
    </location>
</feature>
<comment type="catalytic activity">
    <reaction evidence="5">
        <text>a very-long-chain acyl-CoA + malonyl-CoA + H(+) = a very-long-chain 3-oxoacyl-CoA + CO2 + CoA</text>
        <dbReference type="Rhea" id="RHEA:32727"/>
        <dbReference type="ChEBI" id="CHEBI:15378"/>
        <dbReference type="ChEBI" id="CHEBI:16526"/>
        <dbReference type="ChEBI" id="CHEBI:57287"/>
        <dbReference type="ChEBI" id="CHEBI:57384"/>
        <dbReference type="ChEBI" id="CHEBI:90725"/>
        <dbReference type="ChEBI" id="CHEBI:90736"/>
        <dbReference type="EC" id="2.3.1.199"/>
    </reaction>
</comment>
<dbReference type="Proteomes" id="UP000087171">
    <property type="component" value="Chromosome Ca4"/>
</dbReference>
<dbReference type="InterPro" id="IPR016039">
    <property type="entry name" value="Thiolase-like"/>
</dbReference>
<keyword evidence="4 6" id="KW-0012">Acyltransferase</keyword>
<gene>
    <name evidence="11" type="primary">LOC101499056</name>
</gene>
<evidence type="ECO:0000256" key="2">
    <source>
        <dbReference type="ARBA" id="ARBA00005531"/>
    </source>
</evidence>
<dbReference type="eggNOG" id="ENOG502QVYT">
    <property type="taxonomic scope" value="Eukaryota"/>
</dbReference>
<evidence type="ECO:0000256" key="6">
    <source>
        <dbReference type="PIRNR" id="PIRNR036417"/>
    </source>
</evidence>
<evidence type="ECO:0000256" key="7">
    <source>
        <dbReference type="SAM" id="SignalP"/>
    </source>
</evidence>
<evidence type="ECO:0000256" key="1">
    <source>
        <dbReference type="ARBA" id="ARBA00005194"/>
    </source>
</evidence>
<keyword evidence="7" id="KW-0732">Signal</keyword>
<evidence type="ECO:0000313" key="10">
    <source>
        <dbReference type="Proteomes" id="UP000087171"/>
    </source>
</evidence>
<proteinExistence type="inferred from homology"/>
<keyword evidence="3 6" id="KW-0808">Transferase</keyword>
<dbReference type="Pfam" id="PF08541">
    <property type="entry name" value="ACP_syn_III_C"/>
    <property type="match status" value="1"/>
</dbReference>
<dbReference type="PaxDb" id="3827-XP_004497320.1"/>
<dbReference type="GO" id="GO:0016020">
    <property type="term" value="C:membrane"/>
    <property type="evidence" value="ECO:0007669"/>
    <property type="project" value="InterPro"/>
</dbReference>
<feature type="domain" description="FAE" evidence="8">
    <location>
        <begin position="26"/>
        <end position="307"/>
    </location>
</feature>
<dbReference type="AlphaFoldDB" id="A0A1S2Y290"/>
<name>A0A1S2Y290_CICAR</name>
<dbReference type="PANTHER" id="PTHR31561">
    <property type="entry name" value="3-KETOACYL-COA SYNTHASE"/>
    <property type="match status" value="1"/>
</dbReference>